<dbReference type="Proteomes" id="UP000191988">
    <property type="component" value="Unassembled WGS sequence"/>
</dbReference>
<evidence type="ECO:0000313" key="2">
    <source>
        <dbReference type="Proteomes" id="UP000191988"/>
    </source>
</evidence>
<dbReference type="EMBL" id="FBWK01000009">
    <property type="protein sequence ID" value="CUX12800.1"/>
    <property type="molecule type" value="Genomic_DNA"/>
</dbReference>
<name>A0A1S7NX08_9HYPH</name>
<protein>
    <submittedName>
        <fullName evidence="1">Uncharacterized protein</fullName>
    </submittedName>
</protein>
<dbReference type="STRING" id="1183432.AGR3A_Cc170236"/>
<dbReference type="AlphaFoldDB" id="A0A1S7NX08"/>
<reference evidence="2" key="1">
    <citation type="submission" date="2016-01" db="EMBL/GenBank/DDBJ databases">
        <authorList>
            <person name="Regsiter A."/>
            <person name="william w."/>
        </authorList>
    </citation>
    <scope>NUCLEOTIDE SEQUENCE [LARGE SCALE GENOMIC DNA]</scope>
    <source>
        <strain evidence="2">CFBP 6623</strain>
    </source>
</reference>
<sequence>MAFRSAVSARTPTPAPARVRRRLSLVRRSNFPVLRKGEAGAVRASLSEFGEKLEYGLIAGVAAGVTAVKRSMKGITWPRKPHASVVANAKISRRALRTSTRPSTTR</sequence>
<accession>A0A1S7NX08</accession>
<gene>
    <name evidence="1" type="ORF">AGR3A_Cc170236</name>
</gene>
<proteinExistence type="predicted"/>
<keyword evidence="2" id="KW-1185">Reference proteome</keyword>
<organism evidence="1 2">
    <name type="scientific">Agrobacterium tomkonis CFBP 6623</name>
    <dbReference type="NCBI Taxonomy" id="1183432"/>
    <lineage>
        <taxon>Bacteria</taxon>
        <taxon>Pseudomonadati</taxon>
        <taxon>Pseudomonadota</taxon>
        <taxon>Alphaproteobacteria</taxon>
        <taxon>Hyphomicrobiales</taxon>
        <taxon>Rhizobiaceae</taxon>
        <taxon>Rhizobium/Agrobacterium group</taxon>
        <taxon>Agrobacterium</taxon>
        <taxon>Agrobacterium tumefaciens complex</taxon>
    </lineage>
</organism>
<evidence type="ECO:0000313" key="1">
    <source>
        <dbReference type="EMBL" id="CUX12800.1"/>
    </source>
</evidence>